<evidence type="ECO:0000256" key="7">
    <source>
        <dbReference type="ARBA" id="ARBA00023136"/>
    </source>
</evidence>
<dbReference type="InterPro" id="IPR003445">
    <property type="entry name" value="Cat_transpt"/>
</dbReference>
<dbReference type="PANTHER" id="PTHR32024:SF1">
    <property type="entry name" value="KTR SYSTEM POTASSIUM UPTAKE PROTEIN B"/>
    <property type="match status" value="1"/>
</dbReference>
<proteinExistence type="predicted"/>
<feature type="transmembrane region" description="Helical" evidence="8">
    <location>
        <begin position="97"/>
        <end position="125"/>
    </location>
</feature>
<evidence type="ECO:0000313" key="9">
    <source>
        <dbReference type="EMBL" id="WGW10974.1"/>
    </source>
</evidence>
<dbReference type="PANTHER" id="PTHR32024">
    <property type="entry name" value="TRK SYSTEM POTASSIUM UPTAKE PROTEIN TRKG-RELATED"/>
    <property type="match status" value="1"/>
</dbReference>
<evidence type="ECO:0000313" key="10">
    <source>
        <dbReference type="Proteomes" id="UP001209083"/>
    </source>
</evidence>
<keyword evidence="10" id="KW-1185">Reference proteome</keyword>
<dbReference type="EMBL" id="CP090958">
    <property type="protein sequence ID" value="WGW10974.1"/>
    <property type="molecule type" value="Genomic_DNA"/>
</dbReference>
<keyword evidence="6" id="KW-0406">Ion transport</keyword>
<accession>A0ABY8QRN0</accession>
<keyword evidence="7 8" id="KW-0472">Membrane</keyword>
<keyword evidence="2" id="KW-0813">Transport</keyword>
<reference evidence="9 10" key="1">
    <citation type="submission" date="2023-05" db="EMBL/GenBank/DDBJ databases">
        <title>Lithophilousrod everest ZFBP1038 complete genpme.</title>
        <authorList>
            <person name="Tian M."/>
        </authorList>
    </citation>
    <scope>NUCLEOTIDE SEQUENCE [LARGE SCALE GENOMIC DNA]</scope>
    <source>
        <strain evidence="9 10">ZFBP1038</strain>
    </source>
</reference>
<feature type="transmembrane region" description="Helical" evidence="8">
    <location>
        <begin position="431"/>
        <end position="454"/>
    </location>
</feature>
<gene>
    <name evidence="9" type="ORF">LWF01_12780</name>
</gene>
<name>A0ABY8QRN0_9MICO</name>
<dbReference type="Pfam" id="PF02386">
    <property type="entry name" value="TrkH"/>
    <property type="match status" value="1"/>
</dbReference>
<feature type="transmembrane region" description="Helical" evidence="8">
    <location>
        <begin position="38"/>
        <end position="58"/>
    </location>
</feature>
<feature type="transmembrane region" description="Helical" evidence="8">
    <location>
        <begin position="373"/>
        <end position="397"/>
    </location>
</feature>
<evidence type="ECO:0000256" key="5">
    <source>
        <dbReference type="ARBA" id="ARBA00022989"/>
    </source>
</evidence>
<keyword evidence="5 8" id="KW-1133">Transmembrane helix</keyword>
<evidence type="ECO:0000256" key="3">
    <source>
        <dbReference type="ARBA" id="ARBA00022475"/>
    </source>
</evidence>
<feature type="transmembrane region" description="Helical" evidence="8">
    <location>
        <begin position="70"/>
        <end position="91"/>
    </location>
</feature>
<keyword evidence="4 8" id="KW-0812">Transmembrane</keyword>
<feature type="transmembrane region" description="Helical" evidence="8">
    <location>
        <begin position="324"/>
        <end position="352"/>
    </location>
</feature>
<protein>
    <submittedName>
        <fullName evidence="9">Potassium transporter TrkG</fullName>
    </submittedName>
</protein>
<feature type="transmembrane region" description="Helical" evidence="8">
    <location>
        <begin position="152"/>
        <end position="172"/>
    </location>
</feature>
<feature type="transmembrane region" description="Helical" evidence="8">
    <location>
        <begin position="218"/>
        <end position="243"/>
    </location>
</feature>
<evidence type="ECO:0000256" key="6">
    <source>
        <dbReference type="ARBA" id="ARBA00023065"/>
    </source>
</evidence>
<keyword evidence="3" id="KW-1003">Cell membrane</keyword>
<comment type="subcellular location">
    <subcellularLocation>
        <location evidence="1">Cell membrane</location>
        <topology evidence="1">Multi-pass membrane protein</topology>
    </subcellularLocation>
</comment>
<dbReference type="Proteomes" id="UP001209083">
    <property type="component" value="Chromosome"/>
</dbReference>
<feature type="transmembrane region" description="Helical" evidence="8">
    <location>
        <begin position="255"/>
        <end position="274"/>
    </location>
</feature>
<sequence>MATRPGADGQPALLRRTVLAPVTAVRDFVDDVAKSSPARLALVTFTAVVLVFVGLLMLPISTRSGEMAELSHAVFVAVSAVCVTGLTPVVTEEYWSAFGVSVITLAIQLGGLGILTLASIMGLAVSRRLGLRQRLIAAQETKALRLGEVGSLLRAVALASLISEAVLALAMFPRFIIRGEAVGDAAWHSVFYSISAFNNAGFTIHPGGAAAFADDPWILIPLMIGVFVGALGFPVILTVALHLWSPKSWDLHTKLTLVTSAALVVLGALAIGAFEWNNPKTLGDDAAGQTVLETIFAAVMPRSGGFATMDLSEMHQSSHVVLDMLMFIGGGSASTAGGIKVTTLAVMFLAAFAEARGLEHVEVFGRRIPPATLRLGVSVTLAGATIVSVATITLLNLSELPLDLVLFEVISAFATCGLTSGVTEQLPPSGLYVLSVVMFLGRIGTITLAAALALRERQRLYRYPEERPIVG</sequence>
<evidence type="ECO:0000256" key="2">
    <source>
        <dbReference type="ARBA" id="ARBA00022448"/>
    </source>
</evidence>
<dbReference type="RefSeq" id="WP_349637755.1">
    <property type="nucleotide sequence ID" value="NZ_CP090958.1"/>
</dbReference>
<organism evidence="9 10">
    <name type="scientific">Saxibacter everestensis</name>
    <dbReference type="NCBI Taxonomy" id="2909229"/>
    <lineage>
        <taxon>Bacteria</taxon>
        <taxon>Bacillati</taxon>
        <taxon>Actinomycetota</taxon>
        <taxon>Actinomycetes</taxon>
        <taxon>Micrococcales</taxon>
        <taxon>Brevibacteriaceae</taxon>
        <taxon>Saxibacter</taxon>
    </lineage>
</organism>
<evidence type="ECO:0000256" key="1">
    <source>
        <dbReference type="ARBA" id="ARBA00004651"/>
    </source>
</evidence>
<evidence type="ECO:0000256" key="4">
    <source>
        <dbReference type="ARBA" id="ARBA00022692"/>
    </source>
</evidence>
<evidence type="ECO:0000256" key="8">
    <source>
        <dbReference type="SAM" id="Phobius"/>
    </source>
</evidence>